<dbReference type="EMBL" id="JALJOU010000041">
    <property type="protein sequence ID" value="KAK9832507.1"/>
    <property type="molecule type" value="Genomic_DNA"/>
</dbReference>
<evidence type="ECO:0000313" key="2">
    <source>
        <dbReference type="Proteomes" id="UP001445335"/>
    </source>
</evidence>
<protein>
    <submittedName>
        <fullName evidence="1">Uncharacterized protein</fullName>
    </submittedName>
</protein>
<dbReference type="InterPro" id="IPR057394">
    <property type="entry name" value="PIGBOS1"/>
</dbReference>
<reference evidence="1 2" key="1">
    <citation type="journal article" date="2024" name="Nat. Commun.">
        <title>Phylogenomics reveals the evolutionary origins of lichenization in chlorophyte algae.</title>
        <authorList>
            <person name="Puginier C."/>
            <person name="Libourel C."/>
            <person name="Otte J."/>
            <person name="Skaloud P."/>
            <person name="Haon M."/>
            <person name="Grisel S."/>
            <person name="Petersen M."/>
            <person name="Berrin J.G."/>
            <person name="Delaux P.M."/>
            <person name="Dal Grande F."/>
            <person name="Keller J."/>
        </authorList>
    </citation>
    <scope>NUCLEOTIDE SEQUENCE [LARGE SCALE GENOMIC DNA]</scope>
    <source>
        <strain evidence="1 2">SAG 245.80</strain>
    </source>
</reference>
<comment type="caution">
    <text evidence="1">The sequence shown here is derived from an EMBL/GenBank/DDBJ whole genome shotgun (WGS) entry which is preliminary data.</text>
</comment>
<dbReference type="AlphaFoldDB" id="A0AAW1RFA3"/>
<evidence type="ECO:0000313" key="1">
    <source>
        <dbReference type="EMBL" id="KAK9832507.1"/>
    </source>
</evidence>
<gene>
    <name evidence="1" type="ORF">WJX81_003373</name>
</gene>
<sequence length="82" mass="9009">MTNISILIAAGVGVASGVYIFQEPLQREAQRQARAVAGLLRLFARVWPLHPYSLGGRENTLAGWMGGQLEEHLGQPEERLVI</sequence>
<keyword evidence="2" id="KW-1185">Reference proteome</keyword>
<dbReference type="Proteomes" id="UP001445335">
    <property type="component" value="Unassembled WGS sequence"/>
</dbReference>
<name>A0AAW1RFA3_9CHLO</name>
<accession>A0AAW1RFA3</accession>
<dbReference type="Pfam" id="PF23670">
    <property type="entry name" value="PIGBOS1"/>
    <property type="match status" value="1"/>
</dbReference>
<organism evidence="1 2">
    <name type="scientific">Elliptochloris bilobata</name>
    <dbReference type="NCBI Taxonomy" id="381761"/>
    <lineage>
        <taxon>Eukaryota</taxon>
        <taxon>Viridiplantae</taxon>
        <taxon>Chlorophyta</taxon>
        <taxon>core chlorophytes</taxon>
        <taxon>Trebouxiophyceae</taxon>
        <taxon>Trebouxiophyceae incertae sedis</taxon>
        <taxon>Elliptochloris clade</taxon>
        <taxon>Elliptochloris</taxon>
    </lineage>
</organism>
<proteinExistence type="predicted"/>